<sequence length="105" mass="11767">MTVPTQPAEQAPVCVIVKVPEQSRYEAHHPENGRVMGWLNYRIEGDVVVIPATVTVPEFRGRGVAGSLARQALEDVVDVGKKVDALCWYVAEFIERNPRYYSLQV</sequence>
<dbReference type="OrthoDB" id="5405911at2"/>
<dbReference type="PROSITE" id="PS51729">
    <property type="entry name" value="GNAT_YJDJ"/>
    <property type="match status" value="1"/>
</dbReference>
<proteinExistence type="predicted"/>
<dbReference type="SUPFAM" id="SSF55729">
    <property type="entry name" value="Acyl-CoA N-acyltransferases (Nat)"/>
    <property type="match status" value="1"/>
</dbReference>
<keyword evidence="3" id="KW-1185">Reference proteome</keyword>
<dbReference type="PANTHER" id="PTHR31435">
    <property type="entry name" value="PROTEIN NATD1"/>
    <property type="match status" value="1"/>
</dbReference>
<dbReference type="KEGG" id="xyl:ET495_13690"/>
<organism evidence="2 3">
    <name type="scientific">Xylanimonas allomyrinae</name>
    <dbReference type="NCBI Taxonomy" id="2509459"/>
    <lineage>
        <taxon>Bacteria</taxon>
        <taxon>Bacillati</taxon>
        <taxon>Actinomycetota</taxon>
        <taxon>Actinomycetes</taxon>
        <taxon>Micrococcales</taxon>
        <taxon>Promicromonosporaceae</taxon>
        <taxon>Xylanimonas</taxon>
    </lineage>
</organism>
<dbReference type="RefSeq" id="WP_129205257.1">
    <property type="nucleotide sequence ID" value="NZ_CP035495.1"/>
</dbReference>
<name>A0A4P6F190_9MICO</name>
<dbReference type="AlphaFoldDB" id="A0A4P6F190"/>
<accession>A0A4P6F190</accession>
<dbReference type="Gene3D" id="3.40.630.30">
    <property type="match status" value="1"/>
</dbReference>
<dbReference type="Pfam" id="PF14542">
    <property type="entry name" value="Acetyltransf_CG"/>
    <property type="match status" value="1"/>
</dbReference>
<dbReference type="InterPro" id="IPR031165">
    <property type="entry name" value="GNAT_YJDJ"/>
</dbReference>
<reference evidence="2 3" key="1">
    <citation type="submission" date="2019-01" db="EMBL/GenBank/DDBJ databases">
        <title>Genome sequencing of strain 2JSPR-7.</title>
        <authorList>
            <person name="Heo J."/>
            <person name="Kim S.-J."/>
            <person name="Kim J.-S."/>
            <person name="Hong S.-B."/>
            <person name="Kwon S.-W."/>
        </authorList>
    </citation>
    <scope>NUCLEOTIDE SEQUENCE [LARGE SCALE GENOMIC DNA]</scope>
    <source>
        <strain evidence="2 3">2JSPR-7</strain>
    </source>
</reference>
<dbReference type="InterPro" id="IPR016181">
    <property type="entry name" value="Acyl_CoA_acyltransferase"/>
</dbReference>
<keyword evidence="2" id="KW-0808">Transferase</keyword>
<dbReference type="GO" id="GO:0016740">
    <property type="term" value="F:transferase activity"/>
    <property type="evidence" value="ECO:0007669"/>
    <property type="project" value="UniProtKB-KW"/>
</dbReference>
<dbReference type="PANTHER" id="PTHR31435:SF10">
    <property type="entry name" value="BSR4717 PROTEIN"/>
    <property type="match status" value="1"/>
</dbReference>
<dbReference type="EMBL" id="CP035495">
    <property type="protein sequence ID" value="QAY64098.1"/>
    <property type="molecule type" value="Genomic_DNA"/>
</dbReference>
<feature type="domain" description="N-acetyltransferase" evidence="1">
    <location>
        <begin position="17"/>
        <end position="105"/>
    </location>
</feature>
<protein>
    <submittedName>
        <fullName evidence="2">N-acetyltransferase</fullName>
    </submittedName>
</protein>
<evidence type="ECO:0000313" key="3">
    <source>
        <dbReference type="Proteomes" id="UP000291758"/>
    </source>
</evidence>
<gene>
    <name evidence="2" type="ORF">ET495_13690</name>
</gene>
<dbReference type="InterPro" id="IPR045057">
    <property type="entry name" value="Gcn5-rel_NAT"/>
</dbReference>
<dbReference type="Proteomes" id="UP000291758">
    <property type="component" value="Chromosome"/>
</dbReference>
<evidence type="ECO:0000259" key="1">
    <source>
        <dbReference type="PROSITE" id="PS51729"/>
    </source>
</evidence>
<evidence type="ECO:0000313" key="2">
    <source>
        <dbReference type="EMBL" id="QAY64098.1"/>
    </source>
</evidence>